<evidence type="ECO:0000313" key="4">
    <source>
        <dbReference type="EMBL" id="SIT07105.1"/>
    </source>
</evidence>
<dbReference type="Pfam" id="PF01039">
    <property type="entry name" value="Carboxyl_trans"/>
    <property type="match status" value="1"/>
</dbReference>
<dbReference type="EMBL" id="MUGO01000007">
    <property type="protein sequence ID" value="PQA95422.1"/>
    <property type="molecule type" value="Genomic_DNA"/>
</dbReference>
<keyword evidence="4" id="KW-0808">Transferase</keyword>
<dbReference type="RefSeq" id="WP_076452755.1">
    <property type="nucleotide sequence ID" value="NZ_FTOJ01000012.1"/>
</dbReference>
<dbReference type="InterPro" id="IPR011763">
    <property type="entry name" value="COA_CT_C"/>
</dbReference>
<dbReference type="PROSITE" id="PS50989">
    <property type="entry name" value="COA_CT_CTER"/>
    <property type="match status" value="1"/>
</dbReference>
<dbReference type="OrthoDB" id="9803706at2"/>
<dbReference type="PROSITE" id="PS50980">
    <property type="entry name" value="COA_CT_NTER"/>
    <property type="match status" value="1"/>
</dbReference>
<dbReference type="Proteomes" id="UP000186246">
    <property type="component" value="Unassembled WGS sequence"/>
</dbReference>
<evidence type="ECO:0000259" key="1">
    <source>
        <dbReference type="PROSITE" id="PS50980"/>
    </source>
</evidence>
<evidence type="ECO:0000313" key="3">
    <source>
        <dbReference type="EMBL" id="PQA95422.1"/>
    </source>
</evidence>
<dbReference type="STRING" id="551459.SAMN05421796_1127"/>
<reference evidence="4" key="2">
    <citation type="submission" date="2017-01" db="EMBL/GenBank/DDBJ databases">
        <authorList>
            <person name="Mah S.A."/>
            <person name="Swanson W.J."/>
            <person name="Moy G.W."/>
            <person name="Vacquier V.D."/>
        </authorList>
    </citation>
    <scope>NUCLEOTIDE SEQUENCE [LARGE SCALE GENOMIC DNA]</scope>
    <source>
        <strain evidence="4">DSM 21068</strain>
    </source>
</reference>
<dbReference type="GO" id="GO:0016740">
    <property type="term" value="F:transferase activity"/>
    <property type="evidence" value="ECO:0007669"/>
    <property type="project" value="UniProtKB-KW"/>
</dbReference>
<name>A0A1N7P8Y7_9FLAO</name>
<dbReference type="GO" id="GO:1905202">
    <property type="term" value="C:methylcrotonoyl-CoA carboxylase complex"/>
    <property type="evidence" value="ECO:0007669"/>
    <property type="project" value="TreeGrafter"/>
</dbReference>
<gene>
    <name evidence="3" type="ORF">B0A70_06340</name>
    <name evidence="4" type="ORF">SAMN05421796_1127</name>
</gene>
<protein>
    <submittedName>
        <fullName evidence="4">Acetyl-CoA carboxylase, carboxyltransferase component</fullName>
    </submittedName>
    <submittedName>
        <fullName evidence="3">Methylcrotonoyl-CoA carboxylase</fullName>
    </submittedName>
</protein>
<dbReference type="AlphaFoldDB" id="A0A1N7P8Y7"/>
<dbReference type="InterPro" id="IPR011762">
    <property type="entry name" value="COA_CT_N"/>
</dbReference>
<feature type="domain" description="CoA carboxyltransferase C-terminal" evidence="2">
    <location>
        <begin position="277"/>
        <end position="533"/>
    </location>
</feature>
<dbReference type="InterPro" id="IPR045190">
    <property type="entry name" value="MCCB/AccD1-like"/>
</dbReference>
<dbReference type="FunFam" id="3.90.226.10:FF:000030">
    <property type="entry name" value="Acetyl-CoA carboxylase carboxyltransferase subunit"/>
    <property type="match status" value="1"/>
</dbReference>
<proteinExistence type="predicted"/>
<dbReference type="Gene3D" id="3.90.226.10">
    <property type="entry name" value="2-enoyl-CoA Hydratase, Chain A, domain 1"/>
    <property type="match status" value="2"/>
</dbReference>
<evidence type="ECO:0000259" key="2">
    <source>
        <dbReference type="PROSITE" id="PS50989"/>
    </source>
</evidence>
<organism evidence="4 5">
    <name type="scientific">Chryseobacterium piscicola</name>
    <dbReference type="NCBI Taxonomy" id="551459"/>
    <lineage>
        <taxon>Bacteria</taxon>
        <taxon>Pseudomonadati</taxon>
        <taxon>Bacteroidota</taxon>
        <taxon>Flavobacteriia</taxon>
        <taxon>Flavobacteriales</taxon>
        <taxon>Weeksellaceae</taxon>
        <taxon>Chryseobacterium group</taxon>
        <taxon>Chryseobacterium</taxon>
    </lineage>
</organism>
<dbReference type="SUPFAM" id="SSF52096">
    <property type="entry name" value="ClpP/crotonase"/>
    <property type="match status" value="2"/>
</dbReference>
<keyword evidence="6" id="KW-1185">Reference proteome</keyword>
<evidence type="ECO:0000313" key="6">
    <source>
        <dbReference type="Proteomes" id="UP000238314"/>
    </source>
</evidence>
<dbReference type="Proteomes" id="UP000238314">
    <property type="component" value="Unassembled WGS sequence"/>
</dbReference>
<dbReference type="InterPro" id="IPR029045">
    <property type="entry name" value="ClpP/crotonase-like_dom_sf"/>
</dbReference>
<dbReference type="InterPro" id="IPR034733">
    <property type="entry name" value="AcCoA_carboxyl_beta"/>
</dbReference>
<accession>A0A1N7P8Y7</accession>
<dbReference type="FunFam" id="3.90.226.10:FF:000004">
    <property type="entry name" value="Methylcrotonoyl-CoA carboxylase beta chain"/>
    <property type="match status" value="1"/>
</dbReference>
<reference evidence="5" key="3">
    <citation type="submission" date="2017-01" db="EMBL/GenBank/DDBJ databases">
        <authorList>
            <person name="Varghese N."/>
            <person name="Submissions S."/>
        </authorList>
    </citation>
    <scope>NUCLEOTIDE SEQUENCE [LARGE SCALE GENOMIC DNA]</scope>
    <source>
        <strain evidence="5">DSM 21068</strain>
    </source>
</reference>
<dbReference type="PANTHER" id="PTHR22855:SF13">
    <property type="entry name" value="METHYLCROTONOYL-COA CARBOXYLASE BETA CHAIN, MITOCHONDRIAL"/>
    <property type="match status" value="1"/>
</dbReference>
<dbReference type="EMBL" id="FTOJ01000012">
    <property type="protein sequence ID" value="SIT07105.1"/>
    <property type="molecule type" value="Genomic_DNA"/>
</dbReference>
<feature type="domain" description="CoA carboxyltransferase N-terminal" evidence="1">
    <location>
        <begin position="12"/>
        <end position="270"/>
    </location>
</feature>
<sequence length="542" mass="59484">MDLEFNKREDQNKLKLSEINRLFKEIKQGGGEKRLQKLRDEGKMTARERIEYLLDKDSDSIEIGGFAGYEMYEEHGGCPSGGVVVVMGYVSGRQCLVVANDASVKAGAWFPITGKKNLRAQEIAMENRLPIIYLVDSAGVYLPMQDEIFPDKEMFGRIFRNNAKMSAAGIIQISAVMGSCVAGGAYLPIMSDEAMIVDKTGSIFLAGSYLVKAAIGESIDNETLGGATTHCSISGVTDFKAKDDKDALNRIKNIMKSVGSYEKAGFDRIESFPPKLNPENIFGIMPVSRAEQYDTLEIIKCIVDNSEFEEYKPDYGKTIICATARVDGWSVGIVANQRKLVKSGKGEMQFGGVIYSDSADKATRFIANCNQRKIPLIFLQDVTGFMVGSKSEHGGIIKDGAKMVNAVSNSVVPKFTIITGNSYGAGNYAMCGKAYDPRLIVAWPWADLAVMGGTQAAKVLAQIQESTLKKQGKEISDEERQEILDSITKKYQKQTEATYAASRLWTDAIINPVDTRKWISMGIEAADHSPITEKFNLGVIQV</sequence>
<dbReference type="PANTHER" id="PTHR22855">
    <property type="entry name" value="ACETYL, PROPIONYL, PYRUVATE, AND GLUTACONYL CARBOXYLASE-RELATED"/>
    <property type="match status" value="1"/>
</dbReference>
<dbReference type="GO" id="GO:0006552">
    <property type="term" value="P:L-leucine catabolic process"/>
    <property type="evidence" value="ECO:0007669"/>
    <property type="project" value="TreeGrafter"/>
</dbReference>
<reference evidence="3 6" key="1">
    <citation type="submission" date="2016-11" db="EMBL/GenBank/DDBJ databases">
        <title>Whole genomes of Flavobacteriaceae.</title>
        <authorList>
            <person name="Stine C."/>
            <person name="Li C."/>
            <person name="Tadesse D."/>
        </authorList>
    </citation>
    <scope>NUCLEOTIDE SEQUENCE [LARGE SCALE GENOMIC DNA]</scope>
    <source>
        <strain evidence="3 6">DSM 21068</strain>
    </source>
</reference>
<evidence type="ECO:0000313" key="5">
    <source>
        <dbReference type="Proteomes" id="UP000186246"/>
    </source>
</evidence>
<dbReference type="GO" id="GO:0004485">
    <property type="term" value="F:methylcrotonoyl-CoA carboxylase activity"/>
    <property type="evidence" value="ECO:0007669"/>
    <property type="project" value="TreeGrafter"/>
</dbReference>